<evidence type="ECO:0000256" key="10">
    <source>
        <dbReference type="SAM" id="MobiDB-lite"/>
    </source>
</evidence>
<evidence type="ECO:0000313" key="11">
    <source>
        <dbReference type="EMBL" id="OAX79849.1"/>
    </source>
</evidence>
<dbReference type="Gene3D" id="3.90.920.10">
    <property type="entry name" value="DNA primase, PRIM domain"/>
    <property type="match status" value="1"/>
</dbReference>
<organism evidence="11 12">
    <name type="scientific">Emergomyces africanus</name>
    <dbReference type="NCBI Taxonomy" id="1955775"/>
    <lineage>
        <taxon>Eukaryota</taxon>
        <taxon>Fungi</taxon>
        <taxon>Dikarya</taxon>
        <taxon>Ascomycota</taxon>
        <taxon>Pezizomycotina</taxon>
        <taxon>Eurotiomycetes</taxon>
        <taxon>Eurotiomycetidae</taxon>
        <taxon>Onygenales</taxon>
        <taxon>Ajellomycetaceae</taxon>
        <taxon>Emergomyces</taxon>
    </lineage>
</organism>
<protein>
    <recommendedName>
        <fullName evidence="9">DNA primase</fullName>
        <ecNumber evidence="9">2.7.7.-</ecNumber>
    </recommendedName>
</protein>
<keyword evidence="3 9" id="KW-0639">Primosome</keyword>
<dbReference type="SUPFAM" id="SSF56747">
    <property type="entry name" value="Prim-pol domain"/>
    <property type="match status" value="1"/>
</dbReference>
<gene>
    <name evidence="11" type="ORF">ACJ72_05830</name>
</gene>
<dbReference type="STRING" id="1658172.A0A1B7NSU1"/>
<comment type="similarity">
    <text evidence="1 9">Belongs to the eukaryotic-type primase small subunit family.</text>
</comment>
<keyword evidence="12" id="KW-1185">Reference proteome</keyword>
<dbReference type="InterPro" id="IPR021346">
    <property type="entry name" value="Tma16"/>
</dbReference>
<reference evidence="11 12" key="1">
    <citation type="submission" date="2015-07" db="EMBL/GenBank/DDBJ databases">
        <title>Emmonsia species relationships and genome sequence.</title>
        <authorList>
            <person name="Cuomo C.A."/>
            <person name="Schwartz I.S."/>
            <person name="Kenyon C."/>
            <person name="de Hoog G.S."/>
            <person name="Govender N.P."/>
            <person name="Botha A."/>
            <person name="Moreno L."/>
            <person name="de Vries M."/>
            <person name="Munoz J.F."/>
            <person name="Stielow J.B."/>
        </authorList>
    </citation>
    <scope>NUCLEOTIDE SEQUENCE [LARGE SCALE GENOMIC DNA]</scope>
    <source>
        <strain evidence="11 12">CBS 136260</strain>
    </source>
</reference>
<feature type="compositionally biased region" description="Basic and acidic residues" evidence="10">
    <location>
        <begin position="38"/>
        <end position="52"/>
    </location>
</feature>
<dbReference type="Pfam" id="PF01896">
    <property type="entry name" value="DNA_primase_S"/>
    <property type="match status" value="1"/>
</dbReference>
<evidence type="ECO:0000256" key="7">
    <source>
        <dbReference type="ARBA" id="ARBA00022723"/>
    </source>
</evidence>
<dbReference type="FunFam" id="3.90.920.10:FF:000002">
    <property type="entry name" value="DNA primase"/>
    <property type="match status" value="1"/>
</dbReference>
<keyword evidence="7" id="KW-0479">Metal-binding</keyword>
<dbReference type="Pfam" id="PF11176">
    <property type="entry name" value="Tma16"/>
    <property type="match status" value="1"/>
</dbReference>
<keyword evidence="6 9" id="KW-0235">DNA replication</keyword>
<dbReference type="OrthoDB" id="19606at2759"/>
<proteinExistence type="inferred from homology"/>
<keyword evidence="4 9" id="KW-0808">Transferase</keyword>
<dbReference type="InterPro" id="IPR014052">
    <property type="entry name" value="DNA_primase_ssu_euk/arc"/>
</dbReference>
<dbReference type="GO" id="GO:0046872">
    <property type="term" value="F:metal ion binding"/>
    <property type="evidence" value="ECO:0007669"/>
    <property type="project" value="UniProtKB-KW"/>
</dbReference>
<evidence type="ECO:0000256" key="4">
    <source>
        <dbReference type="ARBA" id="ARBA00022679"/>
    </source>
</evidence>
<feature type="compositionally biased region" description="Acidic residues" evidence="10">
    <location>
        <begin position="1"/>
        <end position="11"/>
    </location>
</feature>
<name>A0A1B7NSU1_9EURO</name>
<keyword evidence="8" id="KW-0804">Transcription</keyword>
<dbReference type="GO" id="GO:0006269">
    <property type="term" value="P:DNA replication, synthesis of primer"/>
    <property type="evidence" value="ECO:0007669"/>
    <property type="project" value="UniProtKB-KW"/>
</dbReference>
<evidence type="ECO:0000256" key="9">
    <source>
        <dbReference type="RuleBase" id="RU003514"/>
    </source>
</evidence>
<dbReference type="GO" id="GO:0003899">
    <property type="term" value="F:DNA-directed RNA polymerase activity"/>
    <property type="evidence" value="ECO:0007669"/>
    <property type="project" value="InterPro"/>
</dbReference>
<accession>A0A1B7NSU1</accession>
<feature type="compositionally biased region" description="Acidic residues" evidence="10">
    <location>
        <begin position="53"/>
        <end position="63"/>
    </location>
</feature>
<dbReference type="NCBIfam" id="TIGR00335">
    <property type="entry name" value="primase_sml"/>
    <property type="match status" value="1"/>
</dbReference>
<evidence type="ECO:0000256" key="3">
    <source>
        <dbReference type="ARBA" id="ARBA00022515"/>
    </source>
</evidence>
<comment type="caution">
    <text evidence="11">The sequence shown here is derived from an EMBL/GenBank/DDBJ whole genome shotgun (WGS) entry which is preliminary data.</text>
</comment>
<keyword evidence="2 9" id="KW-0240">DNA-directed RNA polymerase</keyword>
<evidence type="ECO:0000313" key="12">
    <source>
        <dbReference type="Proteomes" id="UP000091918"/>
    </source>
</evidence>
<evidence type="ECO:0000256" key="5">
    <source>
        <dbReference type="ARBA" id="ARBA00022695"/>
    </source>
</evidence>
<evidence type="ECO:0000256" key="2">
    <source>
        <dbReference type="ARBA" id="ARBA00022478"/>
    </source>
</evidence>
<feature type="compositionally biased region" description="Pro residues" evidence="10">
    <location>
        <begin position="78"/>
        <end position="87"/>
    </location>
</feature>
<dbReference type="Proteomes" id="UP000091918">
    <property type="component" value="Unassembled WGS sequence"/>
</dbReference>
<keyword evidence="5" id="KW-0548">Nucleotidyltransferase</keyword>
<dbReference type="EMBL" id="LGUA01000875">
    <property type="protein sequence ID" value="OAX79849.1"/>
    <property type="molecule type" value="Genomic_DNA"/>
</dbReference>
<dbReference type="GO" id="GO:0005658">
    <property type="term" value="C:alpha DNA polymerase:primase complex"/>
    <property type="evidence" value="ECO:0007669"/>
    <property type="project" value="UniProtKB-ARBA"/>
</dbReference>
<dbReference type="AlphaFoldDB" id="A0A1B7NSU1"/>
<evidence type="ECO:0000256" key="1">
    <source>
        <dbReference type="ARBA" id="ARBA00009762"/>
    </source>
</evidence>
<feature type="compositionally biased region" description="Polar residues" evidence="10">
    <location>
        <begin position="18"/>
        <end position="37"/>
    </location>
</feature>
<dbReference type="InterPro" id="IPR002755">
    <property type="entry name" value="DNA_primase_S"/>
</dbReference>
<feature type="region of interest" description="Disordered" evidence="10">
    <location>
        <begin position="1"/>
        <end position="90"/>
    </location>
</feature>
<sequence>MSNSDQEDNEVLPDAPEPQTNHATPETGDSNDILSQQEETKPHTTETVKLEDLVDDDDDDEEYPTSSAAVTSKLESSPEPPPKPSGPAPVQIDSETMYAFYLRLFPFRYLFQWLNHGVKPSPDFGNREFAFTLQNDAYLRYQSFPSAELLRKEILHLNPSRFEIGPVYSTNPRDRKTLRKASLFKPVSKELVFDIDLTDYDDIRTCCTKANICQKCWAFVTMAIKVIDTALRDDFGFEHILWVYSGRRGAHAWVCDQRARSLPDDRRRAIAGYLEVIRGGSQSGKKVNLKRPLHPHIARSLEILKPHFASTILAEQDTFSSPAQAEQLLSLLPDKSLADALRKKWDSAPDRASMSKWNDIDALAKSVKSKGSGGNKPLDTKALLEAKQDIALEYTYPRLDAEVSKKLIHLLKSPFVVHPGTGRVCVPIDIRQLEQFDPLSVPTVGELIAEINAWEGDDTMINGNNGNNSNGVVKDEQMAEDAAGELEQLQQERRPGRPPVKREDILREKIEAENKEFESGFWLPDMGDEENIKKLAVWNGQWSSMSTLAFVRVARDGGRQKSLFPPKGLS</sequence>
<dbReference type="PANTHER" id="PTHR10536">
    <property type="entry name" value="DNA PRIMASE SMALL SUBUNIT"/>
    <property type="match status" value="1"/>
</dbReference>
<evidence type="ECO:0000256" key="8">
    <source>
        <dbReference type="ARBA" id="ARBA00023163"/>
    </source>
</evidence>
<evidence type="ECO:0000256" key="6">
    <source>
        <dbReference type="ARBA" id="ARBA00022705"/>
    </source>
</evidence>
<dbReference type="CDD" id="cd04860">
    <property type="entry name" value="AE_Prim_S"/>
    <property type="match status" value="1"/>
</dbReference>
<dbReference type="EC" id="2.7.7.-" evidence="9"/>